<evidence type="ECO:0000256" key="5">
    <source>
        <dbReference type="ARBA" id="ARBA00023054"/>
    </source>
</evidence>
<accession>A0AAR2KRU9</accession>
<dbReference type="Ensembl" id="ENSPNAT00000071334.1">
    <property type="protein sequence ID" value="ENSPNAP00000066990.1"/>
    <property type="gene ID" value="ENSPNAG00000034070.1"/>
</dbReference>
<protein>
    <recommendedName>
        <fullName evidence="11">Outer dense fiber protein 2-like</fullName>
    </recommendedName>
</protein>
<reference evidence="9" key="3">
    <citation type="submission" date="2025-09" db="UniProtKB">
        <authorList>
            <consortium name="Ensembl"/>
        </authorList>
    </citation>
    <scope>IDENTIFICATION</scope>
</reference>
<dbReference type="RefSeq" id="XP_037388114.1">
    <property type="nucleotide sequence ID" value="XM_037532217.1"/>
</dbReference>
<keyword evidence="4" id="KW-0963">Cytoplasm</keyword>
<dbReference type="GeneTree" id="ENSGT00530000063497"/>
<comment type="similarity">
    <text evidence="3">Belongs to the ODF2 family.</text>
</comment>
<evidence type="ECO:0008006" key="11">
    <source>
        <dbReference type="Google" id="ProtNLM"/>
    </source>
</evidence>
<dbReference type="GO" id="GO:0005813">
    <property type="term" value="C:centrosome"/>
    <property type="evidence" value="ECO:0007669"/>
    <property type="project" value="TreeGrafter"/>
</dbReference>
<dbReference type="GO" id="GO:0005814">
    <property type="term" value="C:centriole"/>
    <property type="evidence" value="ECO:0007669"/>
    <property type="project" value="UniProtKB-SubCell"/>
</dbReference>
<proteinExistence type="inferred from homology"/>
<sequence length="723" mass="83304">MPWSHMEGRYTRSWAAGCETSGAEMSDQQQEESSYELVGGMRLLSSVDLRESPLGSRATRDDLMLCAGDLDGTSEGGSGRRSRVSLNYRFSEDRTSYDDFVTADKKLLLKTLIAAESAATSAAVQLVSFRDVLEEDFSESRCSSELRLSRQKGLLLEKLEVFKRINASVRQQLKEFLEEEMCRTETDKHIDALQQKLAQTERDNQDLRLSLSDRERRVEELMALRKKEMENTESVVQLSRSVDTTRAHLQLQLRNKEAENSRLVVQLRALERTIAQQKLELEDLRAQMDSVSAAASKEKEALKKATRAQKLRAERFESAVEKLYDQLREKDVKLAEVRSERDRWRCEQEVATEERLRLDAEITALKEEISVLSAELQRERQSVKAGSDLLLEKVEKLNSDNAELTLQNSAMKASVTALEEKLQESHTAFRDQTALTEERKRQVEEYQSQIAELQVEVTELKIKLESQLQEARELREGRDEEVAQVRQCLEMRVRQLESYPELLQAAEQNLQLSQEQLQRYENTISNKTETIRQLSMQVDGHAEKLKSSLEMKDSIKEANAQLQQKVDSLQKKVEEVQSENQELISRLSSQEGTLQYSSRQLEQRSAECQALRRQLESALTDVAQQVCKVKEKASSRENTLQSRILELEAEKNRRENELRQLRLSKVSIEKQFEMRLKDLQLSLDQSESHKQSIQNYVDFLKNSYATMFEDTLPSTLGSSYYLK</sequence>
<keyword evidence="10" id="KW-1185">Reference proteome</keyword>
<dbReference type="GeneID" id="108443620"/>
<evidence type="ECO:0000313" key="9">
    <source>
        <dbReference type="Ensembl" id="ENSPNAP00000066990.1"/>
    </source>
</evidence>
<dbReference type="InterPro" id="IPR026099">
    <property type="entry name" value="Odf2-rel"/>
</dbReference>
<dbReference type="AlphaFoldDB" id="A0AAR2KRU9"/>
<dbReference type="Proteomes" id="UP001501920">
    <property type="component" value="Chromosome 2"/>
</dbReference>
<reference evidence="9" key="2">
    <citation type="submission" date="2025-08" db="UniProtKB">
        <authorList>
            <consortium name="Ensembl"/>
        </authorList>
    </citation>
    <scope>IDENTIFICATION</scope>
</reference>
<evidence type="ECO:0000256" key="8">
    <source>
        <dbReference type="SAM" id="Coils"/>
    </source>
</evidence>
<evidence type="ECO:0000256" key="4">
    <source>
        <dbReference type="ARBA" id="ARBA00022490"/>
    </source>
</evidence>
<dbReference type="GO" id="GO:1902018">
    <property type="term" value="P:negative regulation of cilium assembly"/>
    <property type="evidence" value="ECO:0007669"/>
    <property type="project" value="TreeGrafter"/>
</dbReference>
<evidence type="ECO:0000256" key="6">
    <source>
        <dbReference type="ARBA" id="ARBA00023212"/>
    </source>
</evidence>
<evidence type="ECO:0000256" key="7">
    <source>
        <dbReference type="ARBA" id="ARBA00023273"/>
    </source>
</evidence>
<comment type="subcellular location">
    <subcellularLocation>
        <location evidence="2">Cell projection</location>
        <location evidence="2">Cilium</location>
    </subcellularLocation>
    <subcellularLocation>
        <location evidence="1">Cytoplasm</location>
        <location evidence="1">Cytoskeleton</location>
        <location evidence="1">Microtubule organizing center</location>
        <location evidence="1">Centrosome</location>
        <location evidence="1">Centriole</location>
    </subcellularLocation>
</comment>
<dbReference type="PANTHER" id="PTHR23162">
    <property type="entry name" value="OUTER DENSE FIBER OF SPERM TAILS 2"/>
    <property type="match status" value="1"/>
</dbReference>
<dbReference type="PANTHER" id="PTHR23162:SF7">
    <property type="entry name" value="PROTEIN BCAP"/>
    <property type="match status" value="1"/>
</dbReference>
<evidence type="ECO:0000256" key="1">
    <source>
        <dbReference type="ARBA" id="ARBA00004114"/>
    </source>
</evidence>
<evidence type="ECO:0000256" key="3">
    <source>
        <dbReference type="ARBA" id="ARBA00009316"/>
    </source>
</evidence>
<reference evidence="9 10" key="1">
    <citation type="submission" date="2020-10" db="EMBL/GenBank/DDBJ databases">
        <title>Pygocentrus nattereri (red-bellied piranha) genome, fPygNat1, primary haplotype.</title>
        <authorList>
            <person name="Myers G."/>
            <person name="Meyer A."/>
            <person name="Karagic N."/>
            <person name="Pippel M."/>
            <person name="Winkler S."/>
            <person name="Tracey A."/>
            <person name="Wood J."/>
            <person name="Formenti G."/>
            <person name="Howe K."/>
            <person name="Fedrigo O."/>
            <person name="Jarvis E.D."/>
        </authorList>
    </citation>
    <scope>NUCLEOTIDE SEQUENCE [LARGE SCALE GENOMIC DNA]</scope>
</reference>
<dbReference type="GO" id="GO:0036064">
    <property type="term" value="C:ciliary basal body"/>
    <property type="evidence" value="ECO:0007669"/>
    <property type="project" value="TreeGrafter"/>
</dbReference>
<keyword evidence="6" id="KW-0206">Cytoskeleton</keyword>
<keyword evidence="7" id="KW-0966">Cell projection</keyword>
<evidence type="ECO:0000256" key="2">
    <source>
        <dbReference type="ARBA" id="ARBA00004138"/>
    </source>
</evidence>
<name>A0AAR2KRU9_PYGNA</name>
<organism evidence="9 10">
    <name type="scientific">Pygocentrus nattereri</name>
    <name type="common">Red-bellied piranha</name>
    <dbReference type="NCBI Taxonomy" id="42514"/>
    <lineage>
        <taxon>Eukaryota</taxon>
        <taxon>Metazoa</taxon>
        <taxon>Chordata</taxon>
        <taxon>Craniata</taxon>
        <taxon>Vertebrata</taxon>
        <taxon>Euteleostomi</taxon>
        <taxon>Actinopterygii</taxon>
        <taxon>Neopterygii</taxon>
        <taxon>Teleostei</taxon>
        <taxon>Ostariophysi</taxon>
        <taxon>Characiformes</taxon>
        <taxon>Characoidei</taxon>
        <taxon>Pygocentrus</taxon>
    </lineage>
</organism>
<keyword evidence="5 8" id="KW-0175">Coiled coil</keyword>
<evidence type="ECO:0000313" key="10">
    <source>
        <dbReference type="Proteomes" id="UP001501920"/>
    </source>
</evidence>
<feature type="coiled-coil region" evidence="8">
    <location>
        <begin position="253"/>
        <end position="671"/>
    </location>
</feature>
<feature type="coiled-coil region" evidence="8">
    <location>
        <begin position="183"/>
        <end position="217"/>
    </location>
</feature>